<feature type="domain" description="Mor transcription activator" evidence="1">
    <location>
        <begin position="13"/>
        <end position="83"/>
    </location>
</feature>
<gene>
    <name evidence="2" type="ORF">IV38_GL001025</name>
    <name evidence="3" type="ORF">IV40_GL000829</name>
</gene>
<dbReference type="STRING" id="81857.IV38_GL001025"/>
<comment type="caution">
    <text evidence="3">The sequence shown here is derived from an EMBL/GenBank/DDBJ whole genome shotgun (WGS) entry which is preliminary data.</text>
</comment>
<accession>A0A0R2FWN1</accession>
<evidence type="ECO:0000313" key="4">
    <source>
        <dbReference type="Proteomes" id="UP000051645"/>
    </source>
</evidence>
<evidence type="ECO:0000313" key="2">
    <source>
        <dbReference type="EMBL" id="KRN28819.1"/>
    </source>
</evidence>
<proteinExistence type="predicted"/>
<dbReference type="SUPFAM" id="SSF46689">
    <property type="entry name" value="Homeodomain-like"/>
    <property type="match status" value="1"/>
</dbReference>
<dbReference type="OrthoDB" id="2200281at2"/>
<protein>
    <recommendedName>
        <fullName evidence="1">Mor transcription activator domain-containing protein</fullName>
    </recommendedName>
</protein>
<dbReference type="Gene3D" id="1.10.10.60">
    <property type="entry name" value="Homeodomain-like"/>
    <property type="match status" value="1"/>
</dbReference>
<dbReference type="InterPro" id="IPR009057">
    <property type="entry name" value="Homeodomain-like_sf"/>
</dbReference>
<name>A0A0R2FWN1_9LACO</name>
<evidence type="ECO:0000259" key="1">
    <source>
        <dbReference type="Pfam" id="PF08765"/>
    </source>
</evidence>
<dbReference type="RefSeq" id="WP_057769020.1">
    <property type="nucleotide sequence ID" value="NZ_JQAT01000002.1"/>
</dbReference>
<dbReference type="PATRIC" id="fig|81857.3.peg.1029"/>
<evidence type="ECO:0000313" key="5">
    <source>
        <dbReference type="Proteomes" id="UP000051751"/>
    </source>
</evidence>
<dbReference type="Proteomes" id="UP000051645">
    <property type="component" value="Unassembled WGS sequence"/>
</dbReference>
<evidence type="ECO:0000313" key="3">
    <source>
        <dbReference type="EMBL" id="KRN32771.1"/>
    </source>
</evidence>
<dbReference type="EMBL" id="JQAZ01000002">
    <property type="protein sequence ID" value="KRN32771.1"/>
    <property type="molecule type" value="Genomic_DNA"/>
</dbReference>
<dbReference type="InterPro" id="IPR014875">
    <property type="entry name" value="Mor_transcription_activator"/>
</dbReference>
<keyword evidence="4" id="KW-1185">Reference proteome</keyword>
<dbReference type="EMBL" id="JQAT01000002">
    <property type="protein sequence ID" value="KRN28819.1"/>
    <property type="molecule type" value="Genomic_DNA"/>
</dbReference>
<reference evidence="4 5" key="1">
    <citation type="journal article" date="2015" name="Genome Announc.">
        <title>Expanding the biotechnology potential of lactobacilli through comparative genomics of 213 strains and associated genera.</title>
        <authorList>
            <person name="Sun Z."/>
            <person name="Harris H.M."/>
            <person name="McCann A."/>
            <person name="Guo C."/>
            <person name="Argimon S."/>
            <person name="Zhang W."/>
            <person name="Yang X."/>
            <person name="Jeffery I.B."/>
            <person name="Cooney J.C."/>
            <person name="Kagawa T.F."/>
            <person name="Liu W."/>
            <person name="Song Y."/>
            <person name="Salvetti E."/>
            <person name="Wrobel A."/>
            <person name="Rasinkangas P."/>
            <person name="Parkhill J."/>
            <person name="Rea M.C."/>
            <person name="O'Sullivan O."/>
            <person name="Ritari J."/>
            <person name="Douillard F.P."/>
            <person name="Paul Ross R."/>
            <person name="Yang R."/>
            <person name="Briner A.E."/>
            <person name="Felis G.E."/>
            <person name="de Vos W.M."/>
            <person name="Barrangou R."/>
            <person name="Klaenhammer T.R."/>
            <person name="Caufield P.W."/>
            <person name="Cui Y."/>
            <person name="Zhang H."/>
            <person name="O'Toole P.W."/>
        </authorList>
    </citation>
    <scope>NUCLEOTIDE SEQUENCE [LARGE SCALE GENOMIC DNA]</scope>
    <source>
        <strain evidence="2 5">ATCC BAA-66</strain>
        <strain evidence="3 4">DSM 13344</strain>
    </source>
</reference>
<sequence>MEIDLLQESYAQLYELLGEELTLKVFELYRGRQISFPMRLYDRKKVAARIVAEYDGHNISQLTRKYDYSQRWIRQILKDERERQDK</sequence>
<dbReference type="AlphaFoldDB" id="A0A0R2FWN1"/>
<organism evidence="3 4">
    <name type="scientific">Lactobacillus selangorensis</name>
    <dbReference type="NCBI Taxonomy" id="81857"/>
    <lineage>
        <taxon>Bacteria</taxon>
        <taxon>Bacillati</taxon>
        <taxon>Bacillota</taxon>
        <taxon>Bacilli</taxon>
        <taxon>Lactobacillales</taxon>
        <taxon>Lactobacillaceae</taxon>
        <taxon>Lactobacillus</taxon>
    </lineage>
</organism>
<dbReference type="Pfam" id="PF08765">
    <property type="entry name" value="Mor"/>
    <property type="match status" value="1"/>
</dbReference>
<dbReference type="Proteomes" id="UP000051751">
    <property type="component" value="Unassembled WGS sequence"/>
</dbReference>